<comment type="caution">
    <text evidence="3">The sequence shown here is derived from an EMBL/GenBank/DDBJ whole genome shotgun (WGS) entry which is preliminary data.</text>
</comment>
<accession>A0A168GPY9</accession>
<gene>
    <name evidence="3" type="ORF">LEL_06445</name>
</gene>
<dbReference type="Proteomes" id="UP000076881">
    <property type="component" value="Unassembled WGS sequence"/>
</dbReference>
<keyword evidence="4" id="KW-1185">Reference proteome</keyword>
<feature type="repeat" description="ANK" evidence="1">
    <location>
        <begin position="403"/>
        <end position="435"/>
    </location>
</feature>
<evidence type="ECO:0000313" key="3">
    <source>
        <dbReference type="EMBL" id="OAA76761.1"/>
    </source>
</evidence>
<dbReference type="InterPro" id="IPR002110">
    <property type="entry name" value="Ankyrin_rpt"/>
</dbReference>
<evidence type="ECO:0000313" key="4">
    <source>
        <dbReference type="Proteomes" id="UP000076881"/>
    </source>
</evidence>
<sequence length="571" mass="59905">MDALATNIARLADSCAGDIRAAVVAETNGGQNLPHLTSACSALEALQRSAVQLRGSLAAATVSEALRMSVMQSLGACHTHAALLFKQVTRLDADNAIKTREDFWTVLGAFVGAHVKLFACYADLLATTDGQDERLNAAASQEVVHQAAHAVRLATNAPDIFADEPSHAASLPYPVRDVEAPPPYESSPAPPPASGILHRASHDSEAAGSSSARSRAWAKMASPVKAIRGHMGAGVVLPFVDELCAAAAGGQAKQVEALVAQGACVDGISSHNDTALGLAAAHNHIDVARTLLQAGAQATFHSPHRMPPVFVAAAAGHRDLALLLLEHGASVTAKDMRGQPFLIQLVDEGDHAAMQFLLQHGANANAKDITGRTPIVHAVATNDVSMATILLAFGADPNARDLAGRPLLVQAVQNQNGALVRFLLDSGADSNCRDMTGASVLAVACQKHVKTSETVQLLLRRGARPDSTTVTGVTVLADALGRHRVDLARVLLEHGADAGATEVTGQPLVITVVRSRKVVLEDKMELLGMMLKRGASVQARDFVTRETAVEVARKVECKKVVKLLESYENAE</sequence>
<dbReference type="InterPro" id="IPR036770">
    <property type="entry name" value="Ankyrin_rpt-contain_sf"/>
</dbReference>
<feature type="repeat" description="ANK" evidence="1">
    <location>
        <begin position="271"/>
        <end position="303"/>
    </location>
</feature>
<feature type="compositionally biased region" description="Pro residues" evidence="2">
    <location>
        <begin position="180"/>
        <end position="193"/>
    </location>
</feature>
<dbReference type="STRING" id="1081108.A0A168GPY9"/>
<proteinExistence type="predicted"/>
<dbReference type="SUPFAM" id="SSF48403">
    <property type="entry name" value="Ankyrin repeat"/>
    <property type="match status" value="1"/>
</dbReference>
<dbReference type="AlphaFoldDB" id="A0A168GPY9"/>
<keyword evidence="1" id="KW-0040">ANK repeat</keyword>
<feature type="region of interest" description="Disordered" evidence="2">
    <location>
        <begin position="173"/>
        <end position="214"/>
    </location>
</feature>
<dbReference type="Gene3D" id="1.25.40.20">
    <property type="entry name" value="Ankyrin repeat-containing domain"/>
    <property type="match status" value="1"/>
</dbReference>
<feature type="repeat" description="ANK" evidence="1">
    <location>
        <begin position="304"/>
        <end position="336"/>
    </location>
</feature>
<dbReference type="PROSITE" id="PS50088">
    <property type="entry name" value="ANK_REPEAT"/>
    <property type="match status" value="5"/>
</dbReference>
<dbReference type="Pfam" id="PF00023">
    <property type="entry name" value="Ank"/>
    <property type="match status" value="1"/>
</dbReference>
<dbReference type="PROSITE" id="PS50297">
    <property type="entry name" value="ANK_REP_REGION"/>
    <property type="match status" value="3"/>
</dbReference>
<name>A0A168GPY9_CORDF</name>
<protein>
    <submittedName>
        <fullName evidence="3">Ankyrin repeat-containing domain protein</fullName>
    </submittedName>
</protein>
<feature type="repeat" description="ANK" evidence="1">
    <location>
        <begin position="370"/>
        <end position="402"/>
    </location>
</feature>
<feature type="repeat" description="ANK" evidence="1">
    <location>
        <begin position="471"/>
        <end position="503"/>
    </location>
</feature>
<dbReference type="OrthoDB" id="20872at2759"/>
<dbReference type="PANTHER" id="PTHR24118">
    <property type="entry name" value="POTE ANKYRIN DOMAIN"/>
    <property type="match status" value="1"/>
</dbReference>
<reference evidence="3 4" key="1">
    <citation type="journal article" date="2016" name="Genome Biol. Evol.">
        <title>Divergent and convergent evolution of fungal pathogenicity.</title>
        <authorList>
            <person name="Shang Y."/>
            <person name="Xiao G."/>
            <person name="Zheng P."/>
            <person name="Cen K."/>
            <person name="Zhan S."/>
            <person name="Wang C."/>
        </authorList>
    </citation>
    <scope>NUCLEOTIDE SEQUENCE [LARGE SCALE GENOMIC DNA]</scope>
    <source>
        <strain evidence="3 4">RCEF 1005</strain>
    </source>
</reference>
<dbReference type="EMBL" id="AZHF01000004">
    <property type="protein sequence ID" value="OAA76761.1"/>
    <property type="molecule type" value="Genomic_DNA"/>
</dbReference>
<dbReference type="Pfam" id="PF12796">
    <property type="entry name" value="Ank_2"/>
    <property type="match status" value="2"/>
</dbReference>
<evidence type="ECO:0000256" key="2">
    <source>
        <dbReference type="SAM" id="MobiDB-lite"/>
    </source>
</evidence>
<organism evidence="3 4">
    <name type="scientific">Akanthomyces lecanii RCEF 1005</name>
    <dbReference type="NCBI Taxonomy" id="1081108"/>
    <lineage>
        <taxon>Eukaryota</taxon>
        <taxon>Fungi</taxon>
        <taxon>Dikarya</taxon>
        <taxon>Ascomycota</taxon>
        <taxon>Pezizomycotina</taxon>
        <taxon>Sordariomycetes</taxon>
        <taxon>Hypocreomycetidae</taxon>
        <taxon>Hypocreales</taxon>
        <taxon>Cordycipitaceae</taxon>
        <taxon>Akanthomyces</taxon>
        <taxon>Cordyceps confragosa</taxon>
    </lineage>
</organism>
<evidence type="ECO:0000256" key="1">
    <source>
        <dbReference type="PROSITE-ProRule" id="PRU00023"/>
    </source>
</evidence>
<dbReference type="PANTHER" id="PTHR24118:SF100">
    <property type="entry name" value="FYVE-TYPE DOMAIN-CONTAINING PROTEIN"/>
    <property type="match status" value="1"/>
</dbReference>
<dbReference type="SMART" id="SM00248">
    <property type="entry name" value="ANK"/>
    <property type="match status" value="7"/>
</dbReference>